<name>A0AAV3GSL3_ENTFC</name>
<organism evidence="2 3">
    <name type="scientific">Enterococcus faecium R496</name>
    <dbReference type="NCBI Taxonomy" id="1134836"/>
    <lineage>
        <taxon>Bacteria</taxon>
        <taxon>Bacillati</taxon>
        <taxon>Bacillota</taxon>
        <taxon>Bacilli</taxon>
        <taxon>Lactobacillales</taxon>
        <taxon>Enterococcaceae</taxon>
        <taxon>Enterococcus</taxon>
    </lineage>
</organism>
<dbReference type="EMBL" id="AMAH01000191">
    <property type="protein sequence ID" value="EJX49860.1"/>
    <property type="molecule type" value="Genomic_DNA"/>
</dbReference>
<dbReference type="Gene3D" id="1.10.443.10">
    <property type="entry name" value="Intergrase catalytic core"/>
    <property type="match status" value="1"/>
</dbReference>
<accession>A0AAV3GSL3</accession>
<dbReference type="Proteomes" id="UP000006402">
    <property type="component" value="Unassembled WGS sequence"/>
</dbReference>
<evidence type="ECO:0000313" key="2">
    <source>
        <dbReference type="EMBL" id="EJX49860.1"/>
    </source>
</evidence>
<dbReference type="AlphaFoldDB" id="A0AAV3GSL3"/>
<evidence type="ECO:0000313" key="3">
    <source>
        <dbReference type="Proteomes" id="UP000006402"/>
    </source>
</evidence>
<dbReference type="SUPFAM" id="SSF56349">
    <property type="entry name" value="DNA breaking-rejoining enzymes"/>
    <property type="match status" value="1"/>
</dbReference>
<sequence>MQERLGHSSIQIIMDLYIHITDKRKEETVAQFAKYRLYNLWD</sequence>
<evidence type="ECO:0008006" key="4">
    <source>
        <dbReference type="Google" id="ProtNLM"/>
    </source>
</evidence>
<dbReference type="GO" id="GO:0015074">
    <property type="term" value="P:DNA integration"/>
    <property type="evidence" value="ECO:0007669"/>
    <property type="project" value="InterPro"/>
</dbReference>
<evidence type="ECO:0000256" key="1">
    <source>
        <dbReference type="ARBA" id="ARBA00023172"/>
    </source>
</evidence>
<comment type="caution">
    <text evidence="2">The sequence shown here is derived from an EMBL/GenBank/DDBJ whole genome shotgun (WGS) entry which is preliminary data.</text>
</comment>
<dbReference type="GO" id="GO:0003677">
    <property type="term" value="F:DNA binding"/>
    <property type="evidence" value="ECO:0007669"/>
    <property type="project" value="InterPro"/>
</dbReference>
<keyword evidence="1" id="KW-0233">DNA recombination</keyword>
<dbReference type="InterPro" id="IPR011010">
    <property type="entry name" value="DNA_brk_join_enz"/>
</dbReference>
<reference evidence="2 3" key="1">
    <citation type="submission" date="2012-04" db="EMBL/GenBank/DDBJ databases">
        <authorList>
            <person name="Weinstock G."/>
            <person name="Sodergren E."/>
            <person name="Lobos E.A."/>
            <person name="Fulton L."/>
            <person name="Fulton R."/>
            <person name="Courtney L."/>
            <person name="Fronick C."/>
            <person name="O'Laughlin M."/>
            <person name="Godfrey J."/>
            <person name="Wilson R.M."/>
            <person name="Miner T."/>
            <person name="Farmer C."/>
            <person name="Delehaunty K."/>
            <person name="Cordes M."/>
            <person name="Minx P."/>
            <person name="Tomlinson C."/>
            <person name="Chen J."/>
            <person name="Wollam A."/>
            <person name="Pepin K.H."/>
            <person name="Bhonagiri V."/>
            <person name="Zhang X."/>
            <person name="Suruliraj S."/>
            <person name="Warren W."/>
            <person name="Mitreva M."/>
            <person name="Mardis E.R."/>
            <person name="Wilson R.K."/>
        </authorList>
    </citation>
    <scope>NUCLEOTIDE SEQUENCE [LARGE SCALE GENOMIC DNA]</scope>
    <source>
        <strain evidence="2 3">R496</strain>
    </source>
</reference>
<dbReference type="InterPro" id="IPR013762">
    <property type="entry name" value="Integrase-like_cat_sf"/>
</dbReference>
<proteinExistence type="predicted"/>
<protein>
    <recommendedName>
        <fullName evidence="4">Tyr recombinase domain-containing protein</fullName>
    </recommendedName>
</protein>
<gene>
    <name evidence="2" type="ORF">HMPREF1378_02493</name>
</gene>
<dbReference type="GO" id="GO:0006310">
    <property type="term" value="P:DNA recombination"/>
    <property type="evidence" value="ECO:0007669"/>
    <property type="project" value="UniProtKB-KW"/>
</dbReference>